<sequence length="475" mass="52884">MEVKTHIAIVSVPVYSHLRSILEFSKRLVHLHHDIHVTCINPTFGSPCNNTKALFDSLPLTLNQMFLPPVNLEDLPHDTHPAIQVQVTISRSLPLIYDALKALHATSSLVAIISDGLITQVLPFGKELNVLSYSYFPSTAMLLSLCLYSSMLDKAISCEYRDLVEPIEIPGCIPIHGTDLPDPLQNRSGAAYKQFLEGNERFYLADGILVNNFLEMEEGIIRALQEEQEKGRIPCVYAVGPFVQEEQCREGSSNDIKYLRWLDKQPCNSVLYVSFGSGGTLSHEQIKELAWGLELSGQKFLWVLRPPNKFGIIADIGARNEDPFEFLPDGFVKRTEGHGLVVPYWASQVEILGHGAIGGFLSHCGWNSTLEGVVHGIPLIAWPLFAEQKMNAVLLSDDLKVALRVRVSENGIVEREEISRIIRKLMVGEEGKEIIQRMKVLKDAAVDAIKNEGSSTVTLTQLALKWKSLSLECCC</sequence>
<dbReference type="OrthoDB" id="5835829at2759"/>
<dbReference type="AlphaFoldDB" id="A0A1S3VB40"/>
<dbReference type="FunFam" id="3.40.50.2000:FF:000054">
    <property type="entry name" value="Glycosyltransferase"/>
    <property type="match status" value="1"/>
</dbReference>
<dbReference type="InterPro" id="IPR002213">
    <property type="entry name" value="UDP_glucos_trans"/>
</dbReference>
<evidence type="ECO:0000313" key="6">
    <source>
        <dbReference type="Proteomes" id="UP000087766"/>
    </source>
</evidence>
<dbReference type="CDD" id="cd03784">
    <property type="entry name" value="GT1_Gtf-like"/>
    <property type="match status" value="1"/>
</dbReference>
<reference evidence="7" key="2">
    <citation type="submission" date="2025-08" db="UniProtKB">
        <authorList>
            <consortium name="RefSeq"/>
        </authorList>
    </citation>
    <scope>IDENTIFICATION</scope>
    <source>
        <tissue evidence="7">Leaf</tissue>
    </source>
</reference>
<evidence type="ECO:0000256" key="1">
    <source>
        <dbReference type="ARBA" id="ARBA00009995"/>
    </source>
</evidence>
<accession>A0A1S3VB40</accession>
<dbReference type="PANTHER" id="PTHR48045:SF33">
    <property type="entry name" value="GLYCOSYLTRANSFERASE"/>
    <property type="match status" value="1"/>
</dbReference>
<dbReference type="SUPFAM" id="SSF53756">
    <property type="entry name" value="UDP-Glycosyltransferase/glycogen phosphorylase"/>
    <property type="match status" value="1"/>
</dbReference>
<dbReference type="Gene3D" id="3.40.50.2000">
    <property type="entry name" value="Glycogen Phosphorylase B"/>
    <property type="match status" value="2"/>
</dbReference>
<keyword evidence="2 4" id="KW-0328">Glycosyltransferase</keyword>
<dbReference type="GO" id="GO:0008194">
    <property type="term" value="F:UDP-glycosyltransferase activity"/>
    <property type="evidence" value="ECO:0007669"/>
    <property type="project" value="InterPro"/>
</dbReference>
<dbReference type="Proteomes" id="UP000087766">
    <property type="component" value="Chromosome 9"/>
</dbReference>
<comment type="similarity">
    <text evidence="1 4">Belongs to the UDP-glycosyltransferase family.</text>
</comment>
<dbReference type="PROSITE" id="PS00375">
    <property type="entry name" value="UDPGT"/>
    <property type="match status" value="1"/>
</dbReference>
<dbReference type="GeneID" id="106773236"/>
<evidence type="ECO:0000256" key="3">
    <source>
        <dbReference type="ARBA" id="ARBA00022679"/>
    </source>
</evidence>
<dbReference type="EC" id="2.4.1.-" evidence="5"/>
<dbReference type="PANTHER" id="PTHR48045">
    <property type="entry name" value="UDP-GLYCOSYLTRANSFERASE 72B1"/>
    <property type="match status" value="1"/>
</dbReference>
<protein>
    <recommendedName>
        <fullName evidence="5">Glycosyltransferase</fullName>
        <ecNumber evidence="5">2.4.1.-</ecNumber>
    </recommendedName>
</protein>
<keyword evidence="6" id="KW-1185">Reference proteome</keyword>
<dbReference type="FunFam" id="3.40.50.2000:FF:000051">
    <property type="entry name" value="Glycosyltransferase"/>
    <property type="match status" value="1"/>
</dbReference>
<proteinExistence type="inferred from homology"/>
<dbReference type="InterPro" id="IPR035595">
    <property type="entry name" value="UDP_glycos_trans_CS"/>
</dbReference>
<evidence type="ECO:0000256" key="2">
    <source>
        <dbReference type="ARBA" id="ARBA00022676"/>
    </source>
</evidence>
<dbReference type="RefSeq" id="XP_014515432.1">
    <property type="nucleotide sequence ID" value="XM_014659946.2"/>
</dbReference>
<gene>
    <name evidence="7" type="primary">LOC106773236</name>
</gene>
<keyword evidence="3 4" id="KW-0808">Transferase</keyword>
<reference evidence="6" key="1">
    <citation type="journal article" date="2014" name="Nat. Commun.">
        <title>Genome sequence of mungbean and insights into evolution within Vigna species.</title>
        <authorList>
            <person name="Kang Y.J."/>
            <person name="Kim S.K."/>
            <person name="Kim M.Y."/>
            <person name="Lestari P."/>
            <person name="Kim K.H."/>
            <person name="Ha B.K."/>
            <person name="Jun T.H."/>
            <person name="Hwang W.J."/>
            <person name="Lee T."/>
            <person name="Lee J."/>
            <person name="Shim S."/>
            <person name="Yoon M.Y."/>
            <person name="Jang Y.E."/>
            <person name="Han K.S."/>
            <person name="Taeprayoon P."/>
            <person name="Yoon N."/>
            <person name="Somta P."/>
            <person name="Tanya P."/>
            <person name="Kim K.S."/>
            <person name="Gwag J.G."/>
            <person name="Moon J.K."/>
            <person name="Lee Y.H."/>
            <person name="Park B.S."/>
            <person name="Bombarely A."/>
            <person name="Doyle J.J."/>
            <person name="Jackson S.A."/>
            <person name="Schafleitner R."/>
            <person name="Srinives P."/>
            <person name="Varshney R.K."/>
            <person name="Lee S.H."/>
        </authorList>
    </citation>
    <scope>NUCLEOTIDE SEQUENCE [LARGE SCALE GENOMIC DNA]</scope>
    <source>
        <strain evidence="6">cv. VC1973A</strain>
    </source>
</reference>
<organism evidence="6 7">
    <name type="scientific">Vigna radiata var. radiata</name>
    <name type="common">Mung bean</name>
    <name type="synonym">Phaseolus aureus</name>
    <dbReference type="NCBI Taxonomy" id="3916"/>
    <lineage>
        <taxon>Eukaryota</taxon>
        <taxon>Viridiplantae</taxon>
        <taxon>Streptophyta</taxon>
        <taxon>Embryophyta</taxon>
        <taxon>Tracheophyta</taxon>
        <taxon>Spermatophyta</taxon>
        <taxon>Magnoliopsida</taxon>
        <taxon>eudicotyledons</taxon>
        <taxon>Gunneridae</taxon>
        <taxon>Pentapetalae</taxon>
        <taxon>rosids</taxon>
        <taxon>fabids</taxon>
        <taxon>Fabales</taxon>
        <taxon>Fabaceae</taxon>
        <taxon>Papilionoideae</taxon>
        <taxon>50 kb inversion clade</taxon>
        <taxon>NPAAA clade</taxon>
        <taxon>indigoferoid/millettioid clade</taxon>
        <taxon>Phaseoleae</taxon>
        <taxon>Vigna</taxon>
    </lineage>
</organism>
<dbReference type="Pfam" id="PF00201">
    <property type="entry name" value="UDPGT"/>
    <property type="match status" value="1"/>
</dbReference>
<name>A0A1S3VB40_VIGRR</name>
<dbReference type="KEGG" id="vra:106773236"/>
<evidence type="ECO:0000256" key="4">
    <source>
        <dbReference type="RuleBase" id="RU003718"/>
    </source>
</evidence>
<evidence type="ECO:0000256" key="5">
    <source>
        <dbReference type="RuleBase" id="RU362057"/>
    </source>
</evidence>
<evidence type="ECO:0000313" key="7">
    <source>
        <dbReference type="RefSeq" id="XP_014515432.1"/>
    </source>
</evidence>